<evidence type="ECO:0000256" key="1">
    <source>
        <dbReference type="SAM" id="MobiDB-lite"/>
    </source>
</evidence>
<dbReference type="Gene3D" id="3.20.20.80">
    <property type="entry name" value="Glycosidases"/>
    <property type="match status" value="1"/>
</dbReference>
<sequence length="499" mass="53457">MSARLSARLSARTAPPLLAGALALAVALGGAVAASAHPGHHPDRPGHHGPRPLTTSVTLEPTAALAENPLKGFLPFAPEPGATPDVADPDFPHTLEWFYLPVNAVVTGEDTYDWTRVEAYLDSIAARGHQSVLRFYLDYPGRPTGVPDHLLGPGGISQERRYDFWDNDGISFSPDYDDPRVVDLITDFIAALGDRYDGDPRIAYLTAGLVGFWGEDHTYPMNGLVEPSNPEGIDWMPSQATREVIWDAWDDAVDETWLQARYPTGPVAEHGFGLHDDSFAYATLPTTDWHFLSQVQAAGMDEAWRTVPIGGELYPPLQACIFSQPLDCPDAAQEIADGRDYDVPGATTASHATWIINHQAWATGYDADDRPRAVAAAAALGYDLTATQATATRQGGTATVSVTLANRGVAPFYGDWAGELVVLDDDGTVLARTAVDPELPSIQPGQSRTVQATLTGQDLAGGTVAFHVPNVMPGGAPLRFANTTQDQDQDGYLTLATLP</sequence>
<keyword evidence="2" id="KW-0732">Signal</keyword>
<feature type="domain" description="DUF4832" evidence="3">
    <location>
        <begin position="293"/>
        <end position="462"/>
    </location>
</feature>
<evidence type="ECO:0000256" key="2">
    <source>
        <dbReference type="SAM" id="SignalP"/>
    </source>
</evidence>
<accession>A0A8H9L5S5</accession>
<proteinExistence type="predicted"/>
<reference evidence="4" key="1">
    <citation type="journal article" date="2014" name="Int. J. Syst. Evol. Microbiol.">
        <title>Complete genome sequence of Corynebacterium casei LMG S-19264T (=DSM 44701T), isolated from a smear-ripened cheese.</title>
        <authorList>
            <consortium name="US DOE Joint Genome Institute (JGI-PGF)"/>
            <person name="Walter F."/>
            <person name="Albersmeier A."/>
            <person name="Kalinowski J."/>
            <person name="Ruckert C."/>
        </authorList>
    </citation>
    <scope>NUCLEOTIDE SEQUENCE</scope>
    <source>
        <strain evidence="4">JCM 3051</strain>
    </source>
</reference>
<feature type="chain" id="PRO_5034320212" description="DUF4832 domain-containing protein" evidence="2">
    <location>
        <begin position="37"/>
        <end position="499"/>
    </location>
</feature>
<evidence type="ECO:0000313" key="5">
    <source>
        <dbReference type="Proteomes" id="UP000655589"/>
    </source>
</evidence>
<evidence type="ECO:0000259" key="3">
    <source>
        <dbReference type="Pfam" id="PF16116"/>
    </source>
</evidence>
<evidence type="ECO:0000313" key="4">
    <source>
        <dbReference type="EMBL" id="GGM38461.1"/>
    </source>
</evidence>
<protein>
    <recommendedName>
        <fullName evidence="3">DUF4832 domain-containing protein</fullName>
    </recommendedName>
</protein>
<feature type="region of interest" description="Disordered" evidence="1">
    <location>
        <begin position="34"/>
        <end position="55"/>
    </location>
</feature>
<dbReference type="SUPFAM" id="SSF51445">
    <property type="entry name" value="(Trans)glycosidases"/>
    <property type="match status" value="1"/>
</dbReference>
<organism evidence="4 5">
    <name type="scientific">Promicromonospora citrea</name>
    <dbReference type="NCBI Taxonomy" id="43677"/>
    <lineage>
        <taxon>Bacteria</taxon>
        <taxon>Bacillati</taxon>
        <taxon>Actinomycetota</taxon>
        <taxon>Actinomycetes</taxon>
        <taxon>Micrococcales</taxon>
        <taxon>Promicromonosporaceae</taxon>
        <taxon>Promicromonospora</taxon>
    </lineage>
</organism>
<dbReference type="EMBL" id="BMPT01000018">
    <property type="protein sequence ID" value="GGM38461.1"/>
    <property type="molecule type" value="Genomic_DNA"/>
</dbReference>
<gene>
    <name evidence="4" type="ORF">GCM10010102_37560</name>
</gene>
<reference evidence="4" key="2">
    <citation type="submission" date="2020-09" db="EMBL/GenBank/DDBJ databases">
        <authorList>
            <person name="Sun Q."/>
            <person name="Ohkuma M."/>
        </authorList>
    </citation>
    <scope>NUCLEOTIDE SEQUENCE</scope>
    <source>
        <strain evidence="4">JCM 3051</strain>
    </source>
</reference>
<keyword evidence="5" id="KW-1185">Reference proteome</keyword>
<dbReference type="AlphaFoldDB" id="A0A8H9L5S5"/>
<dbReference type="Proteomes" id="UP000655589">
    <property type="component" value="Unassembled WGS sequence"/>
</dbReference>
<comment type="caution">
    <text evidence="4">The sequence shown here is derived from an EMBL/GenBank/DDBJ whole genome shotgun (WGS) entry which is preliminary data.</text>
</comment>
<dbReference type="InterPro" id="IPR032267">
    <property type="entry name" value="DUF4832"/>
</dbReference>
<dbReference type="RefSeq" id="WP_171107747.1">
    <property type="nucleotide sequence ID" value="NZ_BMPT01000018.1"/>
</dbReference>
<name>A0A8H9L5S5_9MICO</name>
<dbReference type="InterPro" id="IPR017853">
    <property type="entry name" value="GH"/>
</dbReference>
<dbReference type="Pfam" id="PF16116">
    <property type="entry name" value="DUF4832"/>
    <property type="match status" value="1"/>
</dbReference>
<feature type="signal peptide" evidence="2">
    <location>
        <begin position="1"/>
        <end position="36"/>
    </location>
</feature>